<dbReference type="Proteomes" id="UP000018721">
    <property type="component" value="Unassembled WGS sequence"/>
</dbReference>
<gene>
    <name evidence="3" type="ORF">F443_21636</name>
</gene>
<feature type="signal peptide" evidence="2">
    <location>
        <begin position="1"/>
        <end position="20"/>
    </location>
</feature>
<evidence type="ECO:0000313" key="3">
    <source>
        <dbReference type="EMBL" id="ETI31398.1"/>
    </source>
</evidence>
<evidence type="ECO:0008006" key="5">
    <source>
        <dbReference type="Google" id="ProtNLM"/>
    </source>
</evidence>
<protein>
    <recommendedName>
        <fullName evidence="5">RxLR effector protein</fullName>
    </recommendedName>
</protein>
<keyword evidence="4" id="KW-1185">Reference proteome</keyword>
<evidence type="ECO:0000256" key="1">
    <source>
        <dbReference type="SAM" id="MobiDB-lite"/>
    </source>
</evidence>
<dbReference type="OrthoDB" id="118128at2759"/>
<feature type="compositionally biased region" description="Low complexity" evidence="1">
    <location>
        <begin position="82"/>
        <end position="93"/>
    </location>
</feature>
<evidence type="ECO:0000256" key="2">
    <source>
        <dbReference type="SAM" id="SignalP"/>
    </source>
</evidence>
<organism evidence="3 4">
    <name type="scientific">Phytophthora nicotianae P1569</name>
    <dbReference type="NCBI Taxonomy" id="1317065"/>
    <lineage>
        <taxon>Eukaryota</taxon>
        <taxon>Sar</taxon>
        <taxon>Stramenopiles</taxon>
        <taxon>Oomycota</taxon>
        <taxon>Peronosporomycetes</taxon>
        <taxon>Peronosporales</taxon>
        <taxon>Peronosporaceae</taxon>
        <taxon>Phytophthora</taxon>
    </lineage>
</organism>
<comment type="caution">
    <text evidence="3">The sequence shown here is derived from an EMBL/GenBank/DDBJ whole genome shotgun (WGS) entry which is preliminary data.</text>
</comment>
<accession>V9DYP8</accession>
<keyword evidence="2" id="KW-0732">Signal</keyword>
<dbReference type="AlphaFoldDB" id="V9DYP8"/>
<proteinExistence type="predicted"/>
<name>V9DYP8_PHYNI</name>
<dbReference type="EMBL" id="ANIZ01003782">
    <property type="protein sequence ID" value="ETI31398.1"/>
    <property type="molecule type" value="Genomic_DNA"/>
</dbReference>
<feature type="region of interest" description="Disordered" evidence="1">
    <location>
        <begin position="72"/>
        <end position="108"/>
    </location>
</feature>
<feature type="compositionally biased region" description="Basic and acidic residues" evidence="1">
    <location>
        <begin position="22"/>
        <end position="31"/>
    </location>
</feature>
<feature type="region of interest" description="Disordered" evidence="1">
    <location>
        <begin position="20"/>
        <end position="51"/>
    </location>
</feature>
<feature type="chain" id="PRO_5004773422" description="RxLR effector protein" evidence="2">
    <location>
        <begin position="21"/>
        <end position="108"/>
    </location>
</feature>
<reference evidence="3 4" key="1">
    <citation type="submission" date="2013-11" db="EMBL/GenBank/DDBJ databases">
        <title>The Genome Sequence of Phytophthora parasitica P1569.</title>
        <authorList>
            <consortium name="The Broad Institute Genomics Platform"/>
            <person name="Russ C."/>
            <person name="Tyler B."/>
            <person name="Panabieres F."/>
            <person name="Shan W."/>
            <person name="Tripathy S."/>
            <person name="Grunwald N."/>
            <person name="Machado M."/>
            <person name="Johnson C.S."/>
            <person name="Arredondo F."/>
            <person name="Hong C."/>
            <person name="Coffey M."/>
            <person name="Young S.K."/>
            <person name="Zeng Q."/>
            <person name="Gargeya S."/>
            <person name="Fitzgerald M."/>
            <person name="Abouelleil A."/>
            <person name="Alvarado L."/>
            <person name="Chapman S.B."/>
            <person name="Gainer-Dewar J."/>
            <person name="Goldberg J."/>
            <person name="Griggs A."/>
            <person name="Gujja S."/>
            <person name="Hansen M."/>
            <person name="Howarth C."/>
            <person name="Imamovic A."/>
            <person name="Ireland A."/>
            <person name="Larimer J."/>
            <person name="McCowan C."/>
            <person name="Murphy C."/>
            <person name="Pearson M."/>
            <person name="Poon T.W."/>
            <person name="Priest M."/>
            <person name="Roberts A."/>
            <person name="Saif S."/>
            <person name="Shea T."/>
            <person name="Sykes S."/>
            <person name="Wortman J."/>
            <person name="Nusbaum C."/>
            <person name="Birren B."/>
        </authorList>
    </citation>
    <scope>NUCLEOTIDE SEQUENCE [LARGE SCALE GENOMIC DNA]</scope>
    <source>
        <strain evidence="3 4">P1569</strain>
    </source>
</reference>
<evidence type="ECO:0000313" key="4">
    <source>
        <dbReference type="Proteomes" id="UP000018721"/>
    </source>
</evidence>
<dbReference type="HOGENOM" id="CLU_168610_0_0_1"/>
<sequence>MNVTLMLTVLSCMELAVANADDSGRQLRPKDSPGSTPSKPFRPRNDDRQLRQQDLIGGVIKTVDLVLNTLTLTPAPTPAPTLAPTSAPSPASTEQPDEAELLRRRRTG</sequence>